<dbReference type="PANTHER" id="PTHR42896">
    <property type="entry name" value="XYLULOSE-1,5-BISPHOSPHATE (XUBP) PHOSPHATASE"/>
    <property type="match status" value="1"/>
</dbReference>
<dbReference type="Pfam" id="PF00702">
    <property type="entry name" value="Hydrolase"/>
    <property type="match status" value="1"/>
</dbReference>
<name>A0A090AGV1_9GAMM</name>
<dbReference type="SUPFAM" id="SSF56784">
    <property type="entry name" value="HAD-like"/>
    <property type="match status" value="1"/>
</dbReference>
<evidence type="ECO:0000313" key="1">
    <source>
        <dbReference type="EMBL" id="BAP57503.1"/>
    </source>
</evidence>
<dbReference type="InterPro" id="IPR023214">
    <property type="entry name" value="HAD_sf"/>
</dbReference>
<dbReference type="InterPro" id="IPR006439">
    <property type="entry name" value="HAD-SF_hydro_IA"/>
</dbReference>
<dbReference type="EMBL" id="AP014633">
    <property type="protein sequence ID" value="BAP57503.1"/>
    <property type="molecule type" value="Genomic_DNA"/>
</dbReference>
<sequence length="253" mass="28140">MSELKALIFDVDGTLAETERDAHRVAFNETFAEYHLDWDWSVELYGELLAVTGGKERIKFYLDRYRPDYLRPSNLDAFIAELHQKKTARYNAMLVNQPIPLRPGVRRLLAEARQEGLRLAIATTTSLQNVITLLEGSLDPAAAHWFEVIAAGDIVAAKKPAPDIYHQALKALGLKPTQCLAIEDSGNGIRSALGAHIPTIITVNDYTRHEDFTGALLVVDHLGEPEQPFTVLSGNVDNASYINLALLRRLLNN</sequence>
<accession>A0A090AGV1</accession>
<dbReference type="SFLD" id="SFLDF00035">
    <property type="entry name" value="phosphoglycolate_phosphatase"/>
    <property type="match status" value="1"/>
</dbReference>
<organism evidence="1 2">
    <name type="scientific">Thioploca ingrica</name>
    <dbReference type="NCBI Taxonomy" id="40754"/>
    <lineage>
        <taxon>Bacteria</taxon>
        <taxon>Pseudomonadati</taxon>
        <taxon>Pseudomonadota</taxon>
        <taxon>Gammaproteobacteria</taxon>
        <taxon>Thiotrichales</taxon>
        <taxon>Thiotrichaceae</taxon>
        <taxon>Thioploca</taxon>
    </lineage>
</organism>
<keyword evidence="1" id="KW-0378">Hydrolase</keyword>
<dbReference type="HOGENOM" id="CLU_045011_0_2_6"/>
<gene>
    <name evidence="1" type="ORF">THII_3206</name>
</gene>
<dbReference type="PANTHER" id="PTHR42896:SF2">
    <property type="entry name" value="CBBY-LIKE PROTEIN"/>
    <property type="match status" value="1"/>
</dbReference>
<dbReference type="InterPro" id="IPR023198">
    <property type="entry name" value="PGP-like_dom2"/>
</dbReference>
<dbReference type="SFLD" id="SFLDS00003">
    <property type="entry name" value="Haloacid_Dehalogenase"/>
    <property type="match status" value="1"/>
</dbReference>
<keyword evidence="2" id="KW-1185">Reference proteome</keyword>
<dbReference type="Gene3D" id="3.40.50.1000">
    <property type="entry name" value="HAD superfamily/HAD-like"/>
    <property type="match status" value="1"/>
</dbReference>
<protein>
    <submittedName>
        <fullName evidence="1">HAD-superfamily hydrolase</fullName>
    </submittedName>
</protein>
<dbReference type="OrthoDB" id="9782449at2"/>
<dbReference type="PRINTS" id="PR00413">
    <property type="entry name" value="HADHALOGNASE"/>
</dbReference>
<dbReference type="Proteomes" id="UP000031623">
    <property type="component" value="Chromosome"/>
</dbReference>
<evidence type="ECO:0000313" key="2">
    <source>
        <dbReference type="Proteomes" id="UP000031623"/>
    </source>
</evidence>
<reference evidence="1 2" key="1">
    <citation type="journal article" date="2014" name="ISME J.">
        <title>Ecophysiology of Thioploca ingrica as revealed by the complete genome sequence supplemented with proteomic evidence.</title>
        <authorList>
            <person name="Kojima H."/>
            <person name="Ogura Y."/>
            <person name="Yamamoto N."/>
            <person name="Togashi T."/>
            <person name="Mori H."/>
            <person name="Watanabe T."/>
            <person name="Nemoto F."/>
            <person name="Kurokawa K."/>
            <person name="Hayashi T."/>
            <person name="Fukui M."/>
        </authorList>
    </citation>
    <scope>NUCLEOTIDE SEQUENCE [LARGE SCALE GENOMIC DNA]</scope>
</reference>
<proteinExistence type="predicted"/>
<dbReference type="SFLD" id="SFLDG01129">
    <property type="entry name" value="C1.5:_HAD__Beta-PGM__Phosphata"/>
    <property type="match status" value="1"/>
</dbReference>
<dbReference type="CDD" id="cd07528">
    <property type="entry name" value="HAD_CbbY-like"/>
    <property type="match status" value="1"/>
</dbReference>
<dbReference type="InterPro" id="IPR036412">
    <property type="entry name" value="HAD-like_sf"/>
</dbReference>
<dbReference type="GO" id="GO:0016787">
    <property type="term" value="F:hydrolase activity"/>
    <property type="evidence" value="ECO:0007669"/>
    <property type="project" value="UniProtKB-KW"/>
</dbReference>
<dbReference type="Gene3D" id="1.10.150.240">
    <property type="entry name" value="Putative phosphatase, domain 2"/>
    <property type="match status" value="1"/>
</dbReference>
<dbReference type="AlphaFoldDB" id="A0A090AGV1"/>
<dbReference type="InterPro" id="IPR044999">
    <property type="entry name" value="CbbY-like"/>
</dbReference>
<dbReference type="STRING" id="40754.THII_3206"/>
<dbReference type="KEGG" id="tig:THII_3206"/>
<dbReference type="NCBIfam" id="TIGR01509">
    <property type="entry name" value="HAD-SF-IA-v3"/>
    <property type="match status" value="1"/>
</dbReference>
<dbReference type="SFLD" id="SFLDG01135">
    <property type="entry name" value="C1.5.6:_HAD__Beta-PGM__Phospha"/>
    <property type="match status" value="1"/>
</dbReference>